<dbReference type="PANTHER" id="PTHR33840:SF1">
    <property type="entry name" value="TLE1 PHOSPHOLIPASE DOMAIN-CONTAINING PROTEIN"/>
    <property type="match status" value="1"/>
</dbReference>
<dbReference type="AlphaFoldDB" id="A0A1V8RLH3"/>
<evidence type="ECO:0000313" key="3">
    <source>
        <dbReference type="Proteomes" id="UP000191905"/>
    </source>
</evidence>
<organism evidence="2 3">
    <name type="scientific">Manganibacter manganicus</name>
    <dbReference type="NCBI Taxonomy" id="1873176"/>
    <lineage>
        <taxon>Bacteria</taxon>
        <taxon>Pseudomonadati</taxon>
        <taxon>Pseudomonadota</taxon>
        <taxon>Alphaproteobacteria</taxon>
        <taxon>Hyphomicrobiales</taxon>
        <taxon>Phyllobacteriaceae</taxon>
        <taxon>Manganibacter</taxon>
    </lineage>
</organism>
<name>A0A1V8RLH3_9HYPH</name>
<dbReference type="InterPro" id="IPR018712">
    <property type="entry name" value="Tle1-like_cat"/>
</dbReference>
<keyword evidence="3" id="KW-1185">Reference proteome</keyword>
<gene>
    <name evidence="2" type="ORF">BFN67_23030</name>
</gene>
<dbReference type="Pfam" id="PF09994">
    <property type="entry name" value="T6SS_Tle1-like_cat"/>
    <property type="match status" value="1"/>
</dbReference>
<dbReference type="Proteomes" id="UP000191905">
    <property type="component" value="Unassembled WGS sequence"/>
</dbReference>
<evidence type="ECO:0000313" key="2">
    <source>
        <dbReference type="EMBL" id="OQM74050.1"/>
    </source>
</evidence>
<proteinExistence type="predicted"/>
<comment type="caution">
    <text evidence="2">The sequence shown here is derived from an EMBL/GenBank/DDBJ whole genome shotgun (WGS) entry which is preliminary data.</text>
</comment>
<dbReference type="STRING" id="1873176.BFN67_23030"/>
<sequence length="191" mass="21656">MHTGLREPIQNAYHAVAVDELRKKFAPTLWTIKTTTKNKRTLENVEQRWFPGAHANVGGGYFSDLLAQRPLRWIMSKAESLGLEFRRIPDQLDDVHEAAISDSHGEFLSGIYRWVSPHFSRQIGGGKVLVDGAESRNLFETIDRSVFERMQGNGSYRPPNVLEWSARHGFDWEKCDATTDAHTANPIGCTF</sequence>
<reference evidence="2 3" key="1">
    <citation type="journal article" date="2016" name="Int. J. Syst. Evol. Microbiol.">
        <title>Pseudaminobacter manganicus sp. nov., isolated from sludge of a manganese mine.</title>
        <authorList>
            <person name="Li J."/>
            <person name="Huang J."/>
            <person name="Liao S."/>
            <person name="Wang G."/>
        </authorList>
    </citation>
    <scope>NUCLEOTIDE SEQUENCE [LARGE SCALE GENOMIC DNA]</scope>
    <source>
        <strain evidence="2 3">JH-7</strain>
    </source>
</reference>
<dbReference type="OrthoDB" id="4378831at2"/>
<feature type="domain" description="T6SS Phospholipase effector Tle1-like catalytic" evidence="1">
    <location>
        <begin position="3"/>
        <end position="76"/>
    </location>
</feature>
<evidence type="ECO:0000259" key="1">
    <source>
        <dbReference type="Pfam" id="PF09994"/>
    </source>
</evidence>
<accession>A0A1V8RLH3</accession>
<dbReference type="EMBL" id="MDET01000044">
    <property type="protein sequence ID" value="OQM74050.1"/>
    <property type="molecule type" value="Genomic_DNA"/>
</dbReference>
<protein>
    <recommendedName>
        <fullName evidence="1">T6SS Phospholipase effector Tle1-like catalytic domain-containing protein</fullName>
    </recommendedName>
</protein>
<dbReference type="PANTHER" id="PTHR33840">
    <property type="match status" value="1"/>
</dbReference>